<dbReference type="KEGG" id="dqu:106742143"/>
<evidence type="ECO:0000256" key="1">
    <source>
        <dbReference type="SAM" id="MobiDB-lite"/>
    </source>
</evidence>
<name>A0A6P3WVX1_DINQU</name>
<dbReference type="GeneID" id="106742143"/>
<dbReference type="RefSeq" id="XP_014470303.1">
    <property type="nucleotide sequence ID" value="XM_014614817.1"/>
</dbReference>
<evidence type="ECO:0000313" key="3">
    <source>
        <dbReference type="RefSeq" id="XP_014470303.1"/>
    </source>
</evidence>
<proteinExistence type="predicted"/>
<organism evidence="2 3">
    <name type="scientific">Dinoponera quadriceps</name>
    <name type="common">South American ant</name>
    <dbReference type="NCBI Taxonomy" id="609295"/>
    <lineage>
        <taxon>Eukaryota</taxon>
        <taxon>Metazoa</taxon>
        <taxon>Ecdysozoa</taxon>
        <taxon>Arthropoda</taxon>
        <taxon>Hexapoda</taxon>
        <taxon>Insecta</taxon>
        <taxon>Pterygota</taxon>
        <taxon>Neoptera</taxon>
        <taxon>Endopterygota</taxon>
        <taxon>Hymenoptera</taxon>
        <taxon>Apocrita</taxon>
        <taxon>Aculeata</taxon>
        <taxon>Formicoidea</taxon>
        <taxon>Formicidae</taxon>
        <taxon>Ponerinae</taxon>
        <taxon>Ponerini</taxon>
        <taxon>Dinoponera</taxon>
    </lineage>
</organism>
<accession>A0A6P3WVX1</accession>
<sequence>MDVEKKRECRLDTSGGFNIETKRSLTAVCVSGSLSAWIYRARHRNFLAHAKPSISVYWANTPSCPDALSARCGLYLKIGHVQHATVVASSRRARHRERPDPRPVNPAGRSASATGCNKRYFLSAGRPADRSAPRQSLRAIATKLIRSQSARCGTMLPDCVITALENTKLSTFCALEVTPCQKVLRIDKLQSVKEITFYRQ</sequence>
<reference evidence="3" key="1">
    <citation type="submission" date="2025-08" db="UniProtKB">
        <authorList>
            <consortium name="RefSeq"/>
        </authorList>
    </citation>
    <scope>IDENTIFICATION</scope>
</reference>
<gene>
    <name evidence="3" type="primary">LOC106742143</name>
</gene>
<dbReference type="Proteomes" id="UP000515204">
    <property type="component" value="Unplaced"/>
</dbReference>
<protein>
    <submittedName>
        <fullName evidence="3">Uncharacterized protein LOC106742143</fullName>
    </submittedName>
</protein>
<feature type="region of interest" description="Disordered" evidence="1">
    <location>
        <begin position="88"/>
        <end position="113"/>
    </location>
</feature>
<dbReference type="AlphaFoldDB" id="A0A6P3WVX1"/>
<evidence type="ECO:0000313" key="2">
    <source>
        <dbReference type="Proteomes" id="UP000515204"/>
    </source>
</evidence>
<keyword evidence="2" id="KW-1185">Reference proteome</keyword>
<dbReference type="OrthoDB" id="6134317at2759"/>